<keyword evidence="7" id="KW-0479">Metal-binding</keyword>
<dbReference type="OrthoDB" id="9803993at2"/>
<keyword evidence="8 10" id="KW-0378">Hydrolase</keyword>
<evidence type="ECO:0000256" key="2">
    <source>
        <dbReference type="ARBA" id="ARBA00001946"/>
    </source>
</evidence>
<dbReference type="RefSeq" id="WP_143324021.1">
    <property type="nucleotide sequence ID" value="NZ_LTAY01000022.1"/>
</dbReference>
<accession>A0A1V4SZW3</accession>
<evidence type="ECO:0000313" key="10">
    <source>
        <dbReference type="EMBL" id="OPX49601.1"/>
    </source>
</evidence>
<evidence type="ECO:0000256" key="1">
    <source>
        <dbReference type="ARBA" id="ARBA00001941"/>
    </source>
</evidence>
<gene>
    <name evidence="10" type="ORF">CLTHE_05760</name>
</gene>
<evidence type="ECO:0000256" key="7">
    <source>
        <dbReference type="ARBA" id="ARBA00022723"/>
    </source>
</evidence>
<dbReference type="GO" id="GO:0046872">
    <property type="term" value="F:metal ion binding"/>
    <property type="evidence" value="ECO:0007669"/>
    <property type="project" value="UniProtKB-KW"/>
</dbReference>
<reference evidence="10 11" key="1">
    <citation type="submission" date="2016-02" db="EMBL/GenBank/DDBJ databases">
        <title>Genome sequence of Clostridium thermobutyricum DSM 4928.</title>
        <authorList>
            <person name="Poehlein A."/>
            <person name="Daniel R."/>
        </authorList>
    </citation>
    <scope>NUCLEOTIDE SEQUENCE [LARGE SCALE GENOMIC DNA]</scope>
    <source>
        <strain evidence="10 11">DSM 4928</strain>
    </source>
</reference>
<organism evidence="10 11">
    <name type="scientific">Clostridium thermobutyricum DSM 4928</name>
    <dbReference type="NCBI Taxonomy" id="1121339"/>
    <lineage>
        <taxon>Bacteria</taxon>
        <taxon>Bacillati</taxon>
        <taxon>Bacillota</taxon>
        <taxon>Clostridia</taxon>
        <taxon>Eubacteriales</taxon>
        <taxon>Clostridiaceae</taxon>
        <taxon>Clostridium</taxon>
    </lineage>
</organism>
<keyword evidence="5 10" id="KW-0031">Aminopeptidase</keyword>
<comment type="cofactor">
    <cofactor evidence="2">
        <name>Mg(2+)</name>
        <dbReference type="ChEBI" id="CHEBI:18420"/>
    </cofactor>
</comment>
<keyword evidence="9" id="KW-0482">Metalloprotease</keyword>
<comment type="caution">
    <text evidence="10">The sequence shown here is derived from an EMBL/GenBank/DDBJ whole genome shotgun (WGS) entry which is preliminary data.</text>
</comment>
<dbReference type="SUPFAM" id="SSF144052">
    <property type="entry name" value="Thermophilic metalloprotease-like"/>
    <property type="match status" value="1"/>
</dbReference>
<evidence type="ECO:0000256" key="4">
    <source>
        <dbReference type="ARBA" id="ARBA00008236"/>
    </source>
</evidence>
<evidence type="ECO:0000256" key="9">
    <source>
        <dbReference type="ARBA" id="ARBA00023049"/>
    </source>
</evidence>
<dbReference type="PANTHER" id="PTHR34448">
    <property type="entry name" value="AMINOPEPTIDASE"/>
    <property type="match status" value="1"/>
</dbReference>
<name>A0A1V4SZW3_9CLOT</name>
<dbReference type="Pfam" id="PF02073">
    <property type="entry name" value="Peptidase_M29"/>
    <property type="match status" value="1"/>
</dbReference>
<proteinExistence type="inferred from homology"/>
<dbReference type="AlphaFoldDB" id="A0A1V4SZW3"/>
<dbReference type="GO" id="GO:0006508">
    <property type="term" value="P:proteolysis"/>
    <property type="evidence" value="ECO:0007669"/>
    <property type="project" value="UniProtKB-KW"/>
</dbReference>
<comment type="cofactor">
    <cofactor evidence="3">
        <name>Zn(2+)</name>
        <dbReference type="ChEBI" id="CHEBI:29105"/>
    </cofactor>
</comment>
<evidence type="ECO:0000256" key="5">
    <source>
        <dbReference type="ARBA" id="ARBA00022438"/>
    </source>
</evidence>
<comment type="similarity">
    <text evidence="4">Belongs to the peptidase M29 family.</text>
</comment>
<evidence type="ECO:0000256" key="6">
    <source>
        <dbReference type="ARBA" id="ARBA00022670"/>
    </source>
</evidence>
<dbReference type="GO" id="GO:0008237">
    <property type="term" value="F:metallopeptidase activity"/>
    <property type="evidence" value="ECO:0007669"/>
    <property type="project" value="UniProtKB-KW"/>
</dbReference>
<evidence type="ECO:0000256" key="8">
    <source>
        <dbReference type="ARBA" id="ARBA00022801"/>
    </source>
</evidence>
<protein>
    <submittedName>
        <fullName evidence="10">Aminopeptidase 2</fullName>
        <ecNumber evidence="10">3.4.11.-</ecNumber>
    </submittedName>
</protein>
<comment type="cofactor">
    <cofactor evidence="1">
        <name>Co(2+)</name>
        <dbReference type="ChEBI" id="CHEBI:48828"/>
    </cofactor>
</comment>
<evidence type="ECO:0000313" key="11">
    <source>
        <dbReference type="Proteomes" id="UP000191448"/>
    </source>
</evidence>
<dbReference type="PANTHER" id="PTHR34448:SF3">
    <property type="entry name" value="AMINOPEPTIDASE AMPS"/>
    <property type="match status" value="1"/>
</dbReference>
<dbReference type="Gene3D" id="3.40.1830.10">
    <property type="entry name" value="Thermophilic metalloprotease (M29)"/>
    <property type="match status" value="1"/>
</dbReference>
<keyword evidence="6" id="KW-0645">Protease</keyword>
<dbReference type="Proteomes" id="UP000191448">
    <property type="component" value="Unassembled WGS sequence"/>
</dbReference>
<dbReference type="InterPro" id="IPR052170">
    <property type="entry name" value="M29_Exopeptidase"/>
</dbReference>
<dbReference type="EMBL" id="LTAY01000022">
    <property type="protein sequence ID" value="OPX49601.1"/>
    <property type="molecule type" value="Genomic_DNA"/>
</dbReference>
<dbReference type="GO" id="GO:0004177">
    <property type="term" value="F:aminopeptidase activity"/>
    <property type="evidence" value="ECO:0007669"/>
    <property type="project" value="UniProtKB-KW"/>
</dbReference>
<dbReference type="InterPro" id="IPR000787">
    <property type="entry name" value="Peptidase_M29"/>
</dbReference>
<dbReference type="EC" id="3.4.11.-" evidence="10"/>
<sequence length="412" mass="46250">MINNFDNMIEKYADLIVKKGLNIQKDGLLFINSPIECASFARKVSEKAYKAGAKDVYINYGDENFSKIRFENASMETLKNVPSFEVEKYLYYQREGASFLSISASNPELLKDIDSKKVAAFSQSRSIALKDYYAKVMNNENAWCVVSLPTVAWAKKVFPDLSEEKAVEALWEAIFKIVRVDLEDPNTEWTNHSNNLKEKIKSFKKYNFKTLKYSNSLGTDLEIELPEGHIWCGGSDFTSKGLEFIANIPTEEIFTLPKKTGVNGIVYSTKPLNHSGTLITDFSLTFKDGKIVDFAAKEGYDALKELIETDEGSHYLGEVALVPYDSPISNSNILFYNTLFDENASCHLAIGRAYGSCIEGGEQMSEEELEKHGVNDSLQHVDFMVGSKDLNIIGITHSGEEIQVFKDGNFAF</sequence>
<dbReference type="PRINTS" id="PR00919">
    <property type="entry name" value="THERMOPTASE"/>
</dbReference>
<dbReference type="InterPro" id="IPR035097">
    <property type="entry name" value="M29_N-terminal"/>
</dbReference>
<evidence type="ECO:0000256" key="3">
    <source>
        <dbReference type="ARBA" id="ARBA00001947"/>
    </source>
</evidence>